<reference evidence="1 2" key="1">
    <citation type="journal article" date="2015" name="Nature">
        <title>rRNA introns, odd ribosomes, and small enigmatic genomes across a large radiation of phyla.</title>
        <authorList>
            <person name="Brown C.T."/>
            <person name="Hug L.A."/>
            <person name="Thomas B.C."/>
            <person name="Sharon I."/>
            <person name="Castelle C.J."/>
            <person name="Singh A."/>
            <person name="Wilkins M.J."/>
            <person name="Williams K.H."/>
            <person name="Banfield J.F."/>
        </authorList>
    </citation>
    <scope>NUCLEOTIDE SEQUENCE [LARGE SCALE GENOMIC DNA]</scope>
</reference>
<dbReference type="AlphaFoldDB" id="A0A0G0QT83"/>
<comment type="caution">
    <text evidence="1">The sequence shown here is derived from an EMBL/GenBank/DDBJ whole genome shotgun (WGS) entry which is preliminary data.</text>
</comment>
<evidence type="ECO:0000313" key="2">
    <source>
        <dbReference type="Proteomes" id="UP000034072"/>
    </source>
</evidence>
<proteinExistence type="predicted"/>
<dbReference type="Proteomes" id="UP000034072">
    <property type="component" value="Unassembled WGS sequence"/>
</dbReference>
<dbReference type="EMBL" id="LBXZ01000007">
    <property type="protein sequence ID" value="KKR40576.1"/>
    <property type="molecule type" value="Genomic_DNA"/>
</dbReference>
<accession>A0A0G0QT83</accession>
<protein>
    <submittedName>
        <fullName evidence="1">Uncharacterized protein</fullName>
    </submittedName>
</protein>
<name>A0A0G0QT83_9BACT</name>
<gene>
    <name evidence="1" type="ORF">UT75_C0007G0024</name>
</gene>
<organism evidence="1 2">
    <name type="scientific">Candidatus Yanofskybacteria bacterium GW2011_GWE2_40_11</name>
    <dbReference type="NCBI Taxonomy" id="1619033"/>
    <lineage>
        <taxon>Bacteria</taxon>
        <taxon>Candidatus Yanofskyibacteriota</taxon>
    </lineage>
</organism>
<evidence type="ECO:0000313" key="1">
    <source>
        <dbReference type="EMBL" id="KKR40576.1"/>
    </source>
</evidence>
<sequence>MAIPKHRFFLDDHNRVLRVRIWPSGSVQLHLISDDSGDAIALPSTTRKVTTSGNESFEYDSLVKKAAECPATVIKK</sequence>